<evidence type="ECO:0000313" key="2">
    <source>
        <dbReference type="EMBL" id="MET3589460.1"/>
    </source>
</evidence>
<dbReference type="Proteomes" id="UP001549086">
    <property type="component" value="Unassembled WGS sequence"/>
</dbReference>
<feature type="chain" id="PRO_5046082564" evidence="1">
    <location>
        <begin position="23"/>
        <end position="149"/>
    </location>
</feature>
<name>A0ABV2HFZ9_9HYPH</name>
<accession>A0ABV2HFZ9</accession>
<dbReference type="Pfam" id="PF09539">
    <property type="entry name" value="DUF2385"/>
    <property type="match status" value="1"/>
</dbReference>
<dbReference type="EMBL" id="JBEPLI010000003">
    <property type="protein sequence ID" value="MET3589460.1"/>
    <property type="molecule type" value="Genomic_DNA"/>
</dbReference>
<gene>
    <name evidence="2" type="ORF">ABID23_000542</name>
</gene>
<evidence type="ECO:0000256" key="1">
    <source>
        <dbReference type="SAM" id="SignalP"/>
    </source>
</evidence>
<dbReference type="NCBIfam" id="TIGR02301">
    <property type="entry name" value="TIGR02301 family protein"/>
    <property type="match status" value="1"/>
</dbReference>
<reference evidence="2 3" key="1">
    <citation type="submission" date="2024-06" db="EMBL/GenBank/DDBJ databases">
        <title>Genomic Encyclopedia of Type Strains, Phase IV (KMG-IV): sequencing the most valuable type-strain genomes for metagenomic binning, comparative biology and taxonomic classification.</title>
        <authorList>
            <person name="Goeker M."/>
        </authorList>
    </citation>
    <scope>NUCLEOTIDE SEQUENCE [LARGE SCALE GENOMIC DNA]</scope>
    <source>
        <strain evidence="2 3">DSM 23649</strain>
    </source>
</reference>
<protein>
    <submittedName>
        <fullName evidence="2">Uncharacterized protein (TIGR02301 family)</fullName>
    </submittedName>
</protein>
<keyword evidence="3" id="KW-1185">Reference proteome</keyword>
<sequence length="149" mass="17800">MRNLLINKIFLIFFLTTIPTFAQQQPPYEEKLLRLAEILGSLHYLQNLCSMPTNQWYDYMQALIESEQPNPERRAYFYEAFNEAYRAFSANYHRCTQTAIEANRRYIKEGRVLSENFLMHYNNQPEQKLSNFQTDHIFKSEAINKSSQL</sequence>
<proteinExistence type="predicted"/>
<comment type="caution">
    <text evidence="2">The sequence shown here is derived from an EMBL/GenBank/DDBJ whole genome shotgun (WGS) entry which is preliminary data.</text>
</comment>
<dbReference type="InterPro" id="IPR012645">
    <property type="entry name" value="CHP02301"/>
</dbReference>
<evidence type="ECO:0000313" key="3">
    <source>
        <dbReference type="Proteomes" id="UP001549086"/>
    </source>
</evidence>
<feature type="signal peptide" evidence="1">
    <location>
        <begin position="1"/>
        <end position="22"/>
    </location>
</feature>
<organism evidence="2 3">
    <name type="scientific">Bartonella silvatica</name>
    <dbReference type="NCBI Taxonomy" id="357760"/>
    <lineage>
        <taxon>Bacteria</taxon>
        <taxon>Pseudomonadati</taxon>
        <taxon>Pseudomonadota</taxon>
        <taxon>Alphaproteobacteria</taxon>
        <taxon>Hyphomicrobiales</taxon>
        <taxon>Bartonellaceae</taxon>
        <taxon>Bartonella</taxon>
    </lineage>
</organism>
<dbReference type="RefSeq" id="WP_354189040.1">
    <property type="nucleotide sequence ID" value="NZ_JBEPLI010000003.1"/>
</dbReference>
<keyword evidence="1" id="KW-0732">Signal</keyword>